<evidence type="ECO:0000313" key="3">
    <source>
        <dbReference type="EMBL" id="GFJ83271.1"/>
    </source>
</evidence>
<dbReference type="InterPro" id="IPR017969">
    <property type="entry name" value="Heavy-metal-associated_CS"/>
</dbReference>
<dbReference type="PROSITE" id="PS01047">
    <property type="entry name" value="HMA_1"/>
    <property type="match status" value="1"/>
</dbReference>
<reference evidence="3 4" key="1">
    <citation type="submission" date="2020-03" db="EMBL/GenBank/DDBJ databases">
        <title>Whole genome shotgun sequence of Phytohabitans houttuyneae NBRC 108639.</title>
        <authorList>
            <person name="Komaki H."/>
            <person name="Tamura T."/>
        </authorList>
    </citation>
    <scope>NUCLEOTIDE SEQUENCE [LARGE SCALE GENOMIC DNA]</scope>
    <source>
        <strain evidence="3 4">NBRC 108639</strain>
    </source>
</reference>
<proteinExistence type="predicted"/>
<dbReference type="PROSITE" id="PS50846">
    <property type="entry name" value="HMA_2"/>
    <property type="match status" value="1"/>
</dbReference>
<reference evidence="3 4" key="2">
    <citation type="submission" date="2020-03" db="EMBL/GenBank/DDBJ databases">
        <authorList>
            <person name="Ichikawa N."/>
            <person name="Kimura A."/>
            <person name="Kitahashi Y."/>
            <person name="Uohara A."/>
        </authorList>
    </citation>
    <scope>NUCLEOTIDE SEQUENCE [LARGE SCALE GENOMIC DNA]</scope>
    <source>
        <strain evidence="3 4">NBRC 108639</strain>
    </source>
</reference>
<feature type="domain" description="HMA" evidence="2">
    <location>
        <begin position="2"/>
        <end position="67"/>
    </location>
</feature>
<evidence type="ECO:0000259" key="2">
    <source>
        <dbReference type="PROSITE" id="PS50846"/>
    </source>
</evidence>
<organism evidence="3 4">
    <name type="scientific">Phytohabitans houttuyneae</name>
    <dbReference type="NCBI Taxonomy" id="1076126"/>
    <lineage>
        <taxon>Bacteria</taxon>
        <taxon>Bacillati</taxon>
        <taxon>Actinomycetota</taxon>
        <taxon>Actinomycetes</taxon>
        <taxon>Micromonosporales</taxon>
        <taxon>Micromonosporaceae</taxon>
    </lineage>
</organism>
<dbReference type="GO" id="GO:0046872">
    <property type="term" value="F:metal ion binding"/>
    <property type="evidence" value="ECO:0007669"/>
    <property type="project" value="UniProtKB-KW"/>
</dbReference>
<dbReference type="AlphaFoldDB" id="A0A6V8KLH7"/>
<dbReference type="SUPFAM" id="SSF55008">
    <property type="entry name" value="HMA, heavy metal-associated domain"/>
    <property type="match status" value="1"/>
</dbReference>
<dbReference type="CDD" id="cd00371">
    <property type="entry name" value="HMA"/>
    <property type="match status" value="1"/>
</dbReference>
<sequence>MHTATYAVEGMVCGHCVAAVRAELGRVPGVTGVVADLAAGTVTITGERPVDPAVARAAVEEAGLRLGDPCAPP</sequence>
<gene>
    <name evidence="3" type="ORF">Phou_074510</name>
</gene>
<protein>
    <submittedName>
        <fullName evidence="3">Heavy metal transport/detoxification protein</fullName>
    </submittedName>
</protein>
<dbReference type="InterPro" id="IPR006121">
    <property type="entry name" value="HMA_dom"/>
</dbReference>
<evidence type="ECO:0000313" key="4">
    <source>
        <dbReference type="Proteomes" id="UP000482800"/>
    </source>
</evidence>
<keyword evidence="1" id="KW-0479">Metal-binding</keyword>
<accession>A0A6V8KLH7</accession>
<keyword evidence="4" id="KW-1185">Reference proteome</keyword>
<evidence type="ECO:0000256" key="1">
    <source>
        <dbReference type="ARBA" id="ARBA00022723"/>
    </source>
</evidence>
<dbReference type="EMBL" id="BLPF01000003">
    <property type="protein sequence ID" value="GFJ83271.1"/>
    <property type="molecule type" value="Genomic_DNA"/>
</dbReference>
<name>A0A6V8KLH7_9ACTN</name>
<dbReference type="InterPro" id="IPR036163">
    <property type="entry name" value="HMA_dom_sf"/>
</dbReference>
<dbReference type="Gene3D" id="3.30.70.100">
    <property type="match status" value="1"/>
</dbReference>
<dbReference type="Pfam" id="PF00403">
    <property type="entry name" value="HMA"/>
    <property type="match status" value="1"/>
</dbReference>
<dbReference type="RefSeq" id="WP_173065514.1">
    <property type="nucleotide sequence ID" value="NZ_BAABGO010000020.1"/>
</dbReference>
<comment type="caution">
    <text evidence="3">The sequence shown here is derived from an EMBL/GenBank/DDBJ whole genome shotgun (WGS) entry which is preliminary data.</text>
</comment>
<dbReference type="Proteomes" id="UP000482800">
    <property type="component" value="Unassembled WGS sequence"/>
</dbReference>